<feature type="region of interest" description="Disordered" evidence="1">
    <location>
        <begin position="1"/>
        <end position="20"/>
    </location>
</feature>
<dbReference type="OrthoDB" id="4214675at2759"/>
<dbReference type="EMBL" id="CP001330">
    <property type="protein sequence ID" value="ACO66291.1"/>
    <property type="molecule type" value="Genomic_DNA"/>
</dbReference>
<dbReference type="STRING" id="296587.C1EES8"/>
<feature type="compositionally biased region" description="Low complexity" evidence="1">
    <location>
        <begin position="64"/>
        <end position="81"/>
    </location>
</feature>
<dbReference type="KEGG" id="mis:MICPUN_62730"/>
<dbReference type="InterPro" id="IPR050312">
    <property type="entry name" value="IolE/XylAMocC-like"/>
</dbReference>
<name>C1EES8_MICCC</name>
<dbReference type="RefSeq" id="XP_002505033.1">
    <property type="nucleotide sequence ID" value="XM_002504987.1"/>
</dbReference>
<dbReference type="InterPro" id="IPR036237">
    <property type="entry name" value="Xyl_isomerase-like_sf"/>
</dbReference>
<dbReference type="Pfam" id="PF01261">
    <property type="entry name" value="AP_endonuc_2"/>
    <property type="match status" value="1"/>
</dbReference>
<accession>C1EES8</accession>
<dbReference type="PANTHER" id="PTHR12110">
    <property type="entry name" value="HYDROXYPYRUVATE ISOMERASE"/>
    <property type="match status" value="1"/>
</dbReference>
<keyword evidence="4" id="KW-1185">Reference proteome</keyword>
<evidence type="ECO:0000313" key="3">
    <source>
        <dbReference type="EMBL" id="ACO66291.1"/>
    </source>
</evidence>
<dbReference type="Proteomes" id="UP000002009">
    <property type="component" value="Chromosome 11"/>
</dbReference>
<feature type="domain" description="Xylose isomerase-like TIM barrel" evidence="2">
    <location>
        <begin position="106"/>
        <end position="328"/>
    </location>
</feature>
<feature type="region of interest" description="Disordered" evidence="1">
    <location>
        <begin position="25"/>
        <end position="81"/>
    </location>
</feature>
<sequence>MSAPFARPSASIATPRIHRTRRERLRLDVAPSSKSAVPTTTTTRLPAPTVHRASVPTRAHARGGATSSAATSSGASSPVSASSPLGVHALVWTGGWSEADAHDACARTAAAGYDIIEIPLLNPSSVDVAMTKNALAAHGLRVATSLGLSFDADVSSDDLSIVAKGNELLDAALDVSVGIGATHMCGILYSALGKYPNGCTATGRANAVAAIKRLAKKAADTSDVVLGLEVVNRYETNLLNTAEQAMAFLNDVDEPNVKIHLDTYHMNIEERSLEAAVVLCGDRLGYVHVGESDRGALGMGNVDFDSLFRGLRRVDYDGPITFESFSSDVVSPDLSDVLCIWRNPWGFEQRDELAVDARSFVLGMMDKHGLR</sequence>
<dbReference type="Gene3D" id="3.20.20.150">
    <property type="entry name" value="Divalent-metal-dependent TIM barrel enzymes"/>
    <property type="match status" value="1"/>
</dbReference>
<organism evidence="3 4">
    <name type="scientific">Micromonas commoda (strain RCC299 / NOUM17 / CCMP2709)</name>
    <name type="common">Picoplanktonic green alga</name>
    <dbReference type="NCBI Taxonomy" id="296587"/>
    <lineage>
        <taxon>Eukaryota</taxon>
        <taxon>Viridiplantae</taxon>
        <taxon>Chlorophyta</taxon>
        <taxon>Mamiellophyceae</taxon>
        <taxon>Mamiellales</taxon>
        <taxon>Mamiellaceae</taxon>
        <taxon>Micromonas</taxon>
    </lineage>
</organism>
<dbReference type="SUPFAM" id="SSF51658">
    <property type="entry name" value="Xylose isomerase-like"/>
    <property type="match status" value="1"/>
</dbReference>
<dbReference type="OMA" id="GLAMESF"/>
<dbReference type="GeneID" id="8247749"/>
<dbReference type="eggNOG" id="ENOG502S8TT">
    <property type="taxonomic scope" value="Eukaryota"/>
</dbReference>
<proteinExistence type="predicted"/>
<dbReference type="PANTHER" id="PTHR12110:SF41">
    <property type="entry name" value="INOSOSE DEHYDRATASE"/>
    <property type="match status" value="1"/>
</dbReference>
<dbReference type="InterPro" id="IPR013022">
    <property type="entry name" value="Xyl_isomerase-like_TIM-brl"/>
</dbReference>
<evidence type="ECO:0000313" key="4">
    <source>
        <dbReference type="Proteomes" id="UP000002009"/>
    </source>
</evidence>
<reference evidence="3 4" key="1">
    <citation type="journal article" date="2009" name="Science">
        <title>Green evolution and dynamic adaptations revealed by genomes of the marine picoeukaryotes Micromonas.</title>
        <authorList>
            <person name="Worden A.Z."/>
            <person name="Lee J.H."/>
            <person name="Mock T."/>
            <person name="Rouze P."/>
            <person name="Simmons M.P."/>
            <person name="Aerts A.L."/>
            <person name="Allen A.E."/>
            <person name="Cuvelier M.L."/>
            <person name="Derelle E."/>
            <person name="Everett M.V."/>
            <person name="Foulon E."/>
            <person name="Grimwood J."/>
            <person name="Gundlach H."/>
            <person name="Henrissat B."/>
            <person name="Napoli C."/>
            <person name="McDonald S.M."/>
            <person name="Parker M.S."/>
            <person name="Rombauts S."/>
            <person name="Salamov A."/>
            <person name="Von Dassow P."/>
            <person name="Badger J.H."/>
            <person name="Coutinho P.M."/>
            <person name="Demir E."/>
            <person name="Dubchak I."/>
            <person name="Gentemann C."/>
            <person name="Eikrem W."/>
            <person name="Gready J.E."/>
            <person name="John U."/>
            <person name="Lanier W."/>
            <person name="Lindquist E.A."/>
            <person name="Lucas S."/>
            <person name="Mayer K.F."/>
            <person name="Moreau H."/>
            <person name="Not F."/>
            <person name="Otillar R."/>
            <person name="Panaud O."/>
            <person name="Pangilinan J."/>
            <person name="Paulsen I."/>
            <person name="Piegu B."/>
            <person name="Poliakov A."/>
            <person name="Robbens S."/>
            <person name="Schmutz J."/>
            <person name="Toulza E."/>
            <person name="Wyss T."/>
            <person name="Zelensky A."/>
            <person name="Zhou K."/>
            <person name="Armbrust E.V."/>
            <person name="Bhattacharya D."/>
            <person name="Goodenough U.W."/>
            <person name="Van de Peer Y."/>
            <person name="Grigoriev I.V."/>
        </authorList>
    </citation>
    <scope>NUCLEOTIDE SEQUENCE [LARGE SCALE GENOMIC DNA]</scope>
    <source>
        <strain evidence="4">RCC299 / NOUM17</strain>
    </source>
</reference>
<gene>
    <name evidence="3" type="ORF">MICPUN_62730</name>
</gene>
<evidence type="ECO:0000256" key="1">
    <source>
        <dbReference type="SAM" id="MobiDB-lite"/>
    </source>
</evidence>
<protein>
    <recommendedName>
        <fullName evidence="2">Xylose isomerase-like TIM barrel domain-containing protein</fullName>
    </recommendedName>
</protein>
<evidence type="ECO:0000259" key="2">
    <source>
        <dbReference type="Pfam" id="PF01261"/>
    </source>
</evidence>
<dbReference type="InParanoid" id="C1EES8"/>
<dbReference type="AlphaFoldDB" id="C1EES8"/>